<dbReference type="AlphaFoldDB" id="A0A2V3A4I7"/>
<name>A0A2V3A4I7_9BACI</name>
<reference evidence="1 2" key="1">
    <citation type="submission" date="2018-05" db="EMBL/GenBank/DDBJ databases">
        <title>Freshwater and sediment microbial communities from various areas in North America, analyzing microbe dynamics in response to fracking.</title>
        <authorList>
            <person name="Lamendella R."/>
        </authorList>
    </citation>
    <scope>NUCLEOTIDE SEQUENCE [LARGE SCALE GENOMIC DNA]</scope>
    <source>
        <strain evidence="1 2">15_TX</strain>
    </source>
</reference>
<dbReference type="EMBL" id="QGTW01000001">
    <property type="protein sequence ID" value="PWW31922.1"/>
    <property type="molecule type" value="Genomic_DNA"/>
</dbReference>
<dbReference type="RefSeq" id="WP_110062903.1">
    <property type="nucleotide sequence ID" value="NZ_QGTW01000001.1"/>
</dbReference>
<protein>
    <submittedName>
        <fullName evidence="1">Uncharacterized protein</fullName>
    </submittedName>
</protein>
<dbReference type="Proteomes" id="UP000247150">
    <property type="component" value="Unassembled WGS sequence"/>
</dbReference>
<comment type="caution">
    <text evidence="1">The sequence shown here is derived from an EMBL/GenBank/DDBJ whole genome shotgun (WGS) entry which is preliminary data.</text>
</comment>
<dbReference type="OrthoDB" id="7736814at2"/>
<evidence type="ECO:0000313" key="1">
    <source>
        <dbReference type="EMBL" id="PWW31922.1"/>
    </source>
</evidence>
<accession>A0A2V3A4I7</accession>
<sequence length="92" mass="10923">MFVMPYNRAVSSFFTTLKNKHIMNQVSPDGKHDGLSFKQFLYQIKNIGVNRGLIDAHIAQQYVEEEELFIGNYVYLEHFWTEIKNMEKNITY</sequence>
<proteinExistence type="predicted"/>
<gene>
    <name evidence="1" type="ORF">DFO73_101180</name>
</gene>
<organism evidence="1 2">
    <name type="scientific">Cytobacillus oceanisediminis</name>
    <dbReference type="NCBI Taxonomy" id="665099"/>
    <lineage>
        <taxon>Bacteria</taxon>
        <taxon>Bacillati</taxon>
        <taxon>Bacillota</taxon>
        <taxon>Bacilli</taxon>
        <taxon>Bacillales</taxon>
        <taxon>Bacillaceae</taxon>
        <taxon>Cytobacillus</taxon>
    </lineage>
</organism>
<evidence type="ECO:0000313" key="2">
    <source>
        <dbReference type="Proteomes" id="UP000247150"/>
    </source>
</evidence>